<sequence length="352" mass="39053">MADATPPLFSFGVIADIQYCDTDDASNFAATETRRYRDTLRQAGLAAQSWNEAGVLFVAQLGDLIDGQNAGGYGAGLRFDGPQSEVAFEKVVTELQRCTAPMYHAIGNHELYNFDWPSLRRKLNLPERGWRVAPDEPACEADFSFVVQPVAGWSFLMLNAYEVSVMQHEELDGHGEAVRLMREYNPNDVLGDNQGQVDYFSGLSGRKMKYVPFNGGVGARQMQWLRKEVVSARERGDRIVILSHLPVLADASSHRTLMYDCDEVLRILHEDGCGHVVAVFAGHLHRGGYAVDGEGVHHVTLRSPLSHDDCFGRVEVYDDRLELRGNGEQLSFSMPFPPLQKVPPTATPAAEL</sequence>
<name>A0AB34IF83_PRYPA</name>
<organism evidence="2 3">
    <name type="scientific">Prymnesium parvum</name>
    <name type="common">Toxic golden alga</name>
    <dbReference type="NCBI Taxonomy" id="97485"/>
    <lineage>
        <taxon>Eukaryota</taxon>
        <taxon>Haptista</taxon>
        <taxon>Haptophyta</taxon>
        <taxon>Prymnesiophyceae</taxon>
        <taxon>Prymnesiales</taxon>
        <taxon>Prymnesiaceae</taxon>
        <taxon>Prymnesium</taxon>
    </lineage>
</organism>
<dbReference type="PANTHER" id="PTHR16509">
    <property type="match status" value="1"/>
</dbReference>
<keyword evidence="3" id="KW-1185">Reference proteome</keyword>
<dbReference type="InterPro" id="IPR004843">
    <property type="entry name" value="Calcineurin-like_PHP"/>
</dbReference>
<dbReference type="InterPro" id="IPR029052">
    <property type="entry name" value="Metallo-depent_PP-like"/>
</dbReference>
<dbReference type="AlphaFoldDB" id="A0AB34IF83"/>
<evidence type="ECO:0000313" key="2">
    <source>
        <dbReference type="EMBL" id="KAL1496478.1"/>
    </source>
</evidence>
<dbReference type="Proteomes" id="UP001515480">
    <property type="component" value="Unassembled WGS sequence"/>
</dbReference>
<dbReference type="PANTHER" id="PTHR16509:SF1">
    <property type="entry name" value="MANGANESE-DEPENDENT ADP-RIBOSE_CDP-ALCOHOL DIPHOSPHATASE"/>
    <property type="match status" value="1"/>
</dbReference>
<protein>
    <recommendedName>
        <fullName evidence="1">Calcineurin-like phosphoesterase domain-containing protein</fullName>
    </recommendedName>
</protein>
<proteinExistence type="predicted"/>
<evidence type="ECO:0000313" key="3">
    <source>
        <dbReference type="Proteomes" id="UP001515480"/>
    </source>
</evidence>
<evidence type="ECO:0000259" key="1">
    <source>
        <dbReference type="Pfam" id="PF00149"/>
    </source>
</evidence>
<dbReference type="SUPFAM" id="SSF56300">
    <property type="entry name" value="Metallo-dependent phosphatases"/>
    <property type="match status" value="1"/>
</dbReference>
<dbReference type="Pfam" id="PF00149">
    <property type="entry name" value="Metallophos"/>
    <property type="match status" value="1"/>
</dbReference>
<dbReference type="GO" id="GO:0047631">
    <property type="term" value="F:ADP-ribose diphosphatase activity"/>
    <property type="evidence" value="ECO:0007669"/>
    <property type="project" value="TreeGrafter"/>
</dbReference>
<dbReference type="Gene3D" id="3.60.21.10">
    <property type="match status" value="1"/>
</dbReference>
<dbReference type="GO" id="GO:0047734">
    <property type="term" value="F:CDP-glycerol diphosphatase activity"/>
    <property type="evidence" value="ECO:0007669"/>
    <property type="project" value="TreeGrafter"/>
</dbReference>
<feature type="domain" description="Calcineurin-like phosphoesterase" evidence="1">
    <location>
        <begin position="10"/>
        <end position="286"/>
    </location>
</feature>
<comment type="caution">
    <text evidence="2">The sequence shown here is derived from an EMBL/GenBank/DDBJ whole genome shotgun (WGS) entry which is preliminary data.</text>
</comment>
<dbReference type="GO" id="GO:0030145">
    <property type="term" value="F:manganese ion binding"/>
    <property type="evidence" value="ECO:0007669"/>
    <property type="project" value="TreeGrafter"/>
</dbReference>
<dbReference type="EMBL" id="JBGBPQ010000029">
    <property type="protein sequence ID" value="KAL1496478.1"/>
    <property type="molecule type" value="Genomic_DNA"/>
</dbReference>
<reference evidence="2 3" key="1">
    <citation type="journal article" date="2024" name="Science">
        <title>Giant polyketide synthase enzymes in the biosynthesis of giant marine polyether toxins.</title>
        <authorList>
            <person name="Fallon T.R."/>
            <person name="Shende V.V."/>
            <person name="Wierzbicki I.H."/>
            <person name="Pendleton A.L."/>
            <person name="Watervoot N.F."/>
            <person name="Auber R.P."/>
            <person name="Gonzalez D.J."/>
            <person name="Wisecaver J.H."/>
            <person name="Moore B.S."/>
        </authorList>
    </citation>
    <scope>NUCLEOTIDE SEQUENCE [LARGE SCALE GENOMIC DNA]</scope>
    <source>
        <strain evidence="2 3">12B1</strain>
    </source>
</reference>
<dbReference type="GO" id="GO:0008663">
    <property type="term" value="F:2',3'-cyclic-nucleotide 2'-phosphodiesterase activity"/>
    <property type="evidence" value="ECO:0007669"/>
    <property type="project" value="TreeGrafter"/>
</dbReference>
<accession>A0AB34IF83</accession>
<gene>
    <name evidence="2" type="ORF">AB1Y20_016432</name>
</gene>